<organism evidence="2 3">
    <name type="scientific">Pedobacter steynii</name>
    <dbReference type="NCBI Taxonomy" id="430522"/>
    <lineage>
        <taxon>Bacteria</taxon>
        <taxon>Pseudomonadati</taxon>
        <taxon>Bacteroidota</taxon>
        <taxon>Sphingobacteriia</taxon>
        <taxon>Sphingobacteriales</taxon>
        <taxon>Sphingobacteriaceae</taxon>
        <taxon>Pedobacter</taxon>
    </lineage>
</organism>
<dbReference type="FunFam" id="3.40.50.980:FF:000001">
    <property type="entry name" value="Non-ribosomal peptide synthetase"/>
    <property type="match status" value="1"/>
</dbReference>
<gene>
    <name evidence="2" type="ORF">SAMN05421820_11664</name>
</gene>
<dbReference type="AlphaFoldDB" id="A0A1H0KIS8"/>
<dbReference type="GO" id="GO:0044550">
    <property type="term" value="P:secondary metabolite biosynthetic process"/>
    <property type="evidence" value="ECO:0007669"/>
    <property type="project" value="TreeGrafter"/>
</dbReference>
<dbReference type="Pfam" id="PF00501">
    <property type="entry name" value="AMP-binding"/>
    <property type="match status" value="1"/>
</dbReference>
<dbReference type="RefSeq" id="WP_083362150.1">
    <property type="nucleotide sequence ID" value="NZ_FNGY01000016.1"/>
</dbReference>
<dbReference type="Proteomes" id="UP000183200">
    <property type="component" value="Unassembled WGS sequence"/>
</dbReference>
<name>A0A1H0KIS8_9SPHI</name>
<keyword evidence="3" id="KW-1185">Reference proteome</keyword>
<protein>
    <submittedName>
        <fullName evidence="2">AMP-binding enzyme</fullName>
    </submittedName>
</protein>
<evidence type="ECO:0000313" key="3">
    <source>
        <dbReference type="Proteomes" id="UP000183200"/>
    </source>
</evidence>
<sequence>MSSQQSPQRKAATESSNLQLSMEETREILNLFNDTGYPMEEGLVSLFEKQVYRYPENPAVFFGADWLSYKELDHSSNQVANCLLGRGIGTGQLVPVCMDRSIEWLVAVLGILKAGAAYVPIDPVYPPKRISFIIAHTEAKLVIANRNLGSDLDQETKLLFLDQLSDLNEYPADPIAVYPDENSLAYVMYTSGVTGKPGREMVEHESIQHLVSWHNHKFGLDENCRLSLVAGLSSDISAWEIWSALTCGCSLHIAGEEERMDARALLNFFSLHQITHGYVPSVLVPSIITHHKFQTGLSLKYLFTSGTQSEPGLTAELPYQLLDTCFRYLDISIS</sequence>
<evidence type="ECO:0000259" key="1">
    <source>
        <dbReference type="Pfam" id="PF00501"/>
    </source>
</evidence>
<dbReference type="GO" id="GO:0043041">
    <property type="term" value="P:amino acid activation for nonribosomal peptide biosynthetic process"/>
    <property type="evidence" value="ECO:0007669"/>
    <property type="project" value="TreeGrafter"/>
</dbReference>
<dbReference type="PANTHER" id="PTHR45527:SF1">
    <property type="entry name" value="FATTY ACID SYNTHASE"/>
    <property type="match status" value="1"/>
</dbReference>
<reference evidence="3" key="1">
    <citation type="submission" date="2016-10" db="EMBL/GenBank/DDBJ databases">
        <authorList>
            <person name="Varghese N."/>
            <person name="Submissions S."/>
        </authorList>
    </citation>
    <scope>NUCLEOTIDE SEQUENCE [LARGE SCALE GENOMIC DNA]</scope>
    <source>
        <strain evidence="3">DSM 19110</strain>
    </source>
</reference>
<dbReference type="EMBL" id="FNGY01000016">
    <property type="protein sequence ID" value="SDO55680.1"/>
    <property type="molecule type" value="Genomic_DNA"/>
</dbReference>
<dbReference type="OrthoDB" id="763905at2"/>
<accession>A0A1H0KIS8</accession>
<evidence type="ECO:0000313" key="2">
    <source>
        <dbReference type="EMBL" id="SDO55680.1"/>
    </source>
</evidence>
<dbReference type="PANTHER" id="PTHR45527">
    <property type="entry name" value="NONRIBOSOMAL PEPTIDE SYNTHETASE"/>
    <property type="match status" value="1"/>
</dbReference>
<dbReference type="SUPFAM" id="SSF56801">
    <property type="entry name" value="Acetyl-CoA synthetase-like"/>
    <property type="match status" value="1"/>
</dbReference>
<dbReference type="InterPro" id="IPR000873">
    <property type="entry name" value="AMP-dep_synth/lig_dom"/>
</dbReference>
<proteinExistence type="predicted"/>
<dbReference type="GO" id="GO:0005737">
    <property type="term" value="C:cytoplasm"/>
    <property type="evidence" value="ECO:0007669"/>
    <property type="project" value="TreeGrafter"/>
</dbReference>
<dbReference type="GO" id="GO:0031177">
    <property type="term" value="F:phosphopantetheine binding"/>
    <property type="evidence" value="ECO:0007669"/>
    <property type="project" value="TreeGrafter"/>
</dbReference>
<dbReference type="Gene3D" id="3.40.50.980">
    <property type="match status" value="2"/>
</dbReference>
<feature type="domain" description="AMP-dependent synthetase/ligase" evidence="1">
    <location>
        <begin position="47"/>
        <end position="314"/>
    </location>
</feature>